<sequence>MATTADPTVRTVDALDRLNDFTLPRASVGMTYLYLVGHCGYIIFAAVAWWNVSNRSHLFRRVLGTRGTVIVPNSTHVLLIGTIVFSVVDFVFFAMSLVWQRDCASSRHWQIIYGCRYVPILIVLSYLLAATMSIWPFEAQKMRLPWLWNTCLATVPLSLAGSFMWKISQADHRYSAAWDLHEELKMSTASSDPTLTRQQAKIFVNILGLYRRAAEASMAWAYVGATWFLLIAIILFIVGVHTIGKISKEYQKTRGQVRRNAMTVRPTTSFDLLRGALLHPAAEPNSPLTASPALREHAPDYADDELYEQLEADVSQQTGPFRDHMEPKSHAIVFAPPPLPPPVDPALERQQKHLEVLAQLRSLLIHSAIQLVCIWGLVLSILAVFGLILLNLDAIVHSEDPTLSSSILSAIFQPLAIEQVMFLVLGNIYLISVMTRVRQAAQRPTELIFPRDDDPSTKLIFQVGPFLTPAAVPDCPQREEPAPPSPPVFCFTPRMVNVDVIKPREPAATNERQATFPRRIARSARSFETLKMLRRSGSLRRLAALDLGFKNASTSAVVPANGEGSSLDVSGPHHPQPVPQQSRARALSDSPPPAQRQMSCPPPARTAAKESWVARLRPSSSMRRLQQSRV</sequence>
<name>A0AAN6GBX2_9BASI</name>
<reference evidence="3" key="1">
    <citation type="journal article" date="2023" name="PhytoFront">
        <title>Draft Genome Resources of Seven Strains of Tilletia horrida, Causal Agent of Kernel Smut of Rice.</title>
        <authorList>
            <person name="Khanal S."/>
            <person name="Antony Babu S."/>
            <person name="Zhou X.G."/>
        </authorList>
    </citation>
    <scope>NUCLEOTIDE SEQUENCE</scope>
    <source>
        <strain evidence="3">TX3</strain>
    </source>
</reference>
<feature type="transmembrane region" description="Helical" evidence="2">
    <location>
        <begin position="410"/>
        <end position="430"/>
    </location>
</feature>
<feature type="compositionally biased region" description="Polar residues" evidence="1">
    <location>
        <begin position="618"/>
        <end position="630"/>
    </location>
</feature>
<dbReference type="EMBL" id="JAPDMQ010000417">
    <property type="protein sequence ID" value="KAK0525070.1"/>
    <property type="molecule type" value="Genomic_DNA"/>
</dbReference>
<comment type="caution">
    <text evidence="3">The sequence shown here is derived from an EMBL/GenBank/DDBJ whole genome shotgun (WGS) entry which is preliminary data.</text>
</comment>
<evidence type="ECO:0000313" key="3">
    <source>
        <dbReference type="EMBL" id="KAK0525070.1"/>
    </source>
</evidence>
<keyword evidence="2" id="KW-1133">Transmembrane helix</keyword>
<feature type="transmembrane region" description="Helical" evidence="2">
    <location>
        <begin position="368"/>
        <end position="390"/>
    </location>
</feature>
<feature type="region of interest" description="Disordered" evidence="1">
    <location>
        <begin position="558"/>
        <end position="630"/>
    </location>
</feature>
<feature type="transmembrane region" description="Helical" evidence="2">
    <location>
        <begin position="219"/>
        <end position="244"/>
    </location>
</feature>
<feature type="transmembrane region" description="Helical" evidence="2">
    <location>
        <begin position="77"/>
        <end position="99"/>
    </location>
</feature>
<organism evidence="3 4">
    <name type="scientific">Tilletia horrida</name>
    <dbReference type="NCBI Taxonomy" id="155126"/>
    <lineage>
        <taxon>Eukaryota</taxon>
        <taxon>Fungi</taxon>
        <taxon>Dikarya</taxon>
        <taxon>Basidiomycota</taxon>
        <taxon>Ustilaginomycotina</taxon>
        <taxon>Exobasidiomycetes</taxon>
        <taxon>Tilletiales</taxon>
        <taxon>Tilletiaceae</taxon>
        <taxon>Tilletia</taxon>
    </lineage>
</organism>
<feature type="transmembrane region" description="Helical" evidence="2">
    <location>
        <begin position="32"/>
        <end position="52"/>
    </location>
</feature>
<protein>
    <submittedName>
        <fullName evidence="3">Uncharacterized protein</fullName>
    </submittedName>
</protein>
<feature type="transmembrane region" description="Helical" evidence="2">
    <location>
        <begin position="111"/>
        <end position="134"/>
    </location>
</feature>
<proteinExistence type="predicted"/>
<gene>
    <name evidence="3" type="ORF">OC842_005625</name>
</gene>
<evidence type="ECO:0000313" key="4">
    <source>
        <dbReference type="Proteomes" id="UP001176521"/>
    </source>
</evidence>
<keyword evidence="4" id="KW-1185">Reference proteome</keyword>
<accession>A0AAN6GBX2</accession>
<dbReference type="Proteomes" id="UP001176521">
    <property type="component" value="Unassembled WGS sequence"/>
</dbReference>
<evidence type="ECO:0000256" key="1">
    <source>
        <dbReference type="SAM" id="MobiDB-lite"/>
    </source>
</evidence>
<keyword evidence="2" id="KW-0472">Membrane</keyword>
<dbReference type="AlphaFoldDB" id="A0AAN6GBX2"/>
<evidence type="ECO:0000256" key="2">
    <source>
        <dbReference type="SAM" id="Phobius"/>
    </source>
</evidence>
<feature type="compositionally biased region" description="Pro residues" evidence="1">
    <location>
        <begin position="590"/>
        <end position="604"/>
    </location>
</feature>
<keyword evidence="2" id="KW-0812">Transmembrane</keyword>